<keyword evidence="2" id="KW-0472">Membrane</keyword>
<dbReference type="EMBL" id="MAEI02000001">
    <property type="protein sequence ID" value="MEO1781600.1"/>
    <property type="molecule type" value="Genomic_DNA"/>
</dbReference>
<feature type="transmembrane region" description="Helical" evidence="2">
    <location>
        <begin position="12"/>
        <end position="32"/>
    </location>
</feature>
<comment type="caution">
    <text evidence="3">The sequence shown here is derived from an EMBL/GenBank/DDBJ whole genome shotgun (WGS) entry which is preliminary data.</text>
</comment>
<feature type="transmembrane region" description="Helical" evidence="2">
    <location>
        <begin position="60"/>
        <end position="84"/>
    </location>
</feature>
<evidence type="ECO:0000313" key="4">
    <source>
        <dbReference type="Proteomes" id="UP001429357"/>
    </source>
</evidence>
<dbReference type="PANTHER" id="PTHR33219:SF14">
    <property type="entry name" value="PROTEIN COFACTOR ASSEMBLY OF COMPLEX C SUBUNIT B CCB3, CHLOROPLASTIC-RELATED"/>
    <property type="match status" value="1"/>
</dbReference>
<dbReference type="RefSeq" id="WP_161868329.1">
    <property type="nucleotide sequence ID" value="NZ_JAQFAM010000002.1"/>
</dbReference>
<evidence type="ECO:0000313" key="3">
    <source>
        <dbReference type="EMBL" id="MEO1781600.1"/>
    </source>
</evidence>
<dbReference type="PANTHER" id="PTHR33219">
    <property type="entry name" value="YLMG HOMOLOG PROTEIN 2, CHLOROPLASTIC"/>
    <property type="match status" value="1"/>
</dbReference>
<gene>
    <name evidence="3" type="ORF">BAU18_001187</name>
</gene>
<reference evidence="3 4" key="2">
    <citation type="submission" date="2024-02" db="EMBL/GenBank/DDBJ databases">
        <title>The Genome Sequence of Enterococcus diestrammenae JM9A.</title>
        <authorList>
            <person name="Earl A."/>
            <person name="Manson A."/>
            <person name="Gilmore M."/>
            <person name="Sanders J."/>
            <person name="Shea T."/>
            <person name="Howe W."/>
            <person name="Livny J."/>
            <person name="Cuomo C."/>
            <person name="Neafsey D."/>
            <person name="Birren B."/>
        </authorList>
    </citation>
    <scope>NUCLEOTIDE SEQUENCE [LARGE SCALE GENOMIC DNA]</scope>
    <source>
        <strain evidence="3 4">JM9A</strain>
    </source>
</reference>
<name>A0ABV0F0X6_9ENTE</name>
<keyword evidence="2" id="KW-1133">Transmembrane helix</keyword>
<dbReference type="Proteomes" id="UP001429357">
    <property type="component" value="Unassembled WGS sequence"/>
</dbReference>
<protein>
    <submittedName>
        <fullName evidence="3">YggT family protein</fullName>
    </submittedName>
</protein>
<sequence>MIIIIFRLLNLLMRAVDLYSLILVIYALLSWMPGGYESGIGRFLAKICEPFLNLFRKLPLSFGAVDFSIMIAIFALNIGGRLIYQLLWGLAVRLLTL</sequence>
<dbReference type="InterPro" id="IPR003425">
    <property type="entry name" value="CCB3/YggT"/>
</dbReference>
<accession>A0ABV0F0X6</accession>
<evidence type="ECO:0000256" key="1">
    <source>
        <dbReference type="ARBA" id="ARBA00010894"/>
    </source>
</evidence>
<reference evidence="4" key="1">
    <citation type="submission" date="2016-06" db="EMBL/GenBank/DDBJ databases">
        <title>Four novel species of enterococci isolated from chicken manure.</title>
        <authorList>
            <person name="Van Tyne D."/>
        </authorList>
    </citation>
    <scope>NUCLEOTIDE SEQUENCE [LARGE SCALE GENOMIC DNA]</scope>
    <source>
        <strain evidence="4">JM9A</strain>
    </source>
</reference>
<evidence type="ECO:0000256" key="2">
    <source>
        <dbReference type="SAM" id="Phobius"/>
    </source>
</evidence>
<organism evidence="3 4">
    <name type="scientific">Enterococcus diestrammenae</name>
    <dbReference type="NCBI Taxonomy" id="1155073"/>
    <lineage>
        <taxon>Bacteria</taxon>
        <taxon>Bacillati</taxon>
        <taxon>Bacillota</taxon>
        <taxon>Bacilli</taxon>
        <taxon>Lactobacillales</taxon>
        <taxon>Enterococcaceae</taxon>
        <taxon>Enterococcus</taxon>
    </lineage>
</organism>
<dbReference type="Pfam" id="PF02325">
    <property type="entry name" value="CCB3_YggT"/>
    <property type="match status" value="1"/>
</dbReference>
<proteinExistence type="inferred from homology"/>
<comment type="similarity">
    <text evidence="1">Belongs to the YggT family.</text>
</comment>
<keyword evidence="2" id="KW-0812">Transmembrane</keyword>
<keyword evidence="4" id="KW-1185">Reference proteome</keyword>